<comment type="caution">
    <text evidence="1">The sequence shown here is derived from an EMBL/GenBank/DDBJ whole genome shotgun (WGS) entry which is preliminary data.</text>
</comment>
<dbReference type="InterPro" id="IPR038705">
    <property type="entry name" value="YabP_sf"/>
</dbReference>
<name>A0A0F5PJP7_9THEO</name>
<dbReference type="Proteomes" id="UP000010146">
    <property type="component" value="Unassembled WGS sequence"/>
</dbReference>
<dbReference type="Gene3D" id="2.60.40.2000">
    <property type="match status" value="1"/>
</dbReference>
<dbReference type="InterPro" id="IPR012504">
    <property type="entry name" value="Spore_YabP"/>
</dbReference>
<organism evidence="1 2">
    <name type="scientific">Caldanaerobacter subterraneus subsp. pacificus DSM 12653</name>
    <dbReference type="NCBI Taxonomy" id="391606"/>
    <lineage>
        <taxon>Bacteria</taxon>
        <taxon>Bacillati</taxon>
        <taxon>Bacillota</taxon>
        <taxon>Clostridia</taxon>
        <taxon>Thermoanaerobacterales</taxon>
        <taxon>Thermoanaerobacteraceae</taxon>
        <taxon>Caldanaerobacter</taxon>
    </lineage>
</organism>
<dbReference type="PIRSF" id="PIRSF011576">
    <property type="entry name" value="YabP"/>
    <property type="match status" value="1"/>
</dbReference>
<evidence type="ECO:0000313" key="1">
    <source>
        <dbReference type="EMBL" id="KKC28845.1"/>
    </source>
</evidence>
<dbReference type="EMBL" id="ABXP02000115">
    <property type="protein sequence ID" value="KKC28845.1"/>
    <property type="molecule type" value="Genomic_DNA"/>
</dbReference>
<accession>A0A0F5PJP7</accession>
<reference evidence="2" key="3">
    <citation type="submission" date="2015-02" db="EMBL/GenBank/DDBJ databases">
        <title>Genome analysis of three genomes within the thermophilic hydrogenogenic bacterial species Caldanaerobacter subterraneus.</title>
        <authorList>
            <person name="Sant'Anna F.H."/>
            <person name="Lebedinsky A."/>
            <person name="Sokolova T."/>
            <person name="Robb F.T."/>
            <person name="Gonzalez J.M."/>
        </authorList>
    </citation>
    <scope>NUCLEOTIDE SEQUENCE [LARGE SCALE GENOMIC DNA]</scope>
    <source>
        <strain evidence="2">DSM 12653</strain>
    </source>
</reference>
<protein>
    <recommendedName>
        <fullName evidence="3">Sporulation protein YabP</fullName>
    </recommendedName>
</protein>
<evidence type="ECO:0000313" key="2">
    <source>
        <dbReference type="Proteomes" id="UP000010146"/>
    </source>
</evidence>
<dbReference type="NCBIfam" id="TIGR02892">
    <property type="entry name" value="spore_yabP"/>
    <property type="match status" value="1"/>
</dbReference>
<dbReference type="Pfam" id="PF07873">
    <property type="entry name" value="YabP"/>
    <property type="match status" value="1"/>
</dbReference>
<reference evidence="1 2" key="1">
    <citation type="submission" date="2008-07" db="EMBL/GenBank/DDBJ databases">
        <authorList>
            <person name="Gonzalez J."/>
            <person name="Sokolova T."/>
            <person name="Ferriera S."/>
            <person name="Johnson J."/>
            <person name="Kravitz S."/>
            <person name="Beeson K."/>
            <person name="Sutton G."/>
            <person name="Rogers Y.-H."/>
            <person name="Friedman R."/>
            <person name="Frazier M."/>
            <person name="Venter J.C."/>
        </authorList>
    </citation>
    <scope>NUCLEOTIDE SEQUENCE [LARGE SCALE GENOMIC DNA]</scope>
    <source>
        <strain evidence="1 2">DSM 12653</strain>
    </source>
</reference>
<sequence length="98" mass="10896">MEDKRFVQKGTKPHNVSIENREKMSITGVVNVISFDEESVIVETEMGILTVRGQGLHINKLNLDEGQVSLDGEIINLNYSEKGGLVSKSGGFISRMFR</sequence>
<evidence type="ECO:0008006" key="3">
    <source>
        <dbReference type="Google" id="ProtNLM"/>
    </source>
</evidence>
<dbReference type="GO" id="GO:0030435">
    <property type="term" value="P:sporulation resulting in formation of a cellular spore"/>
    <property type="evidence" value="ECO:0007669"/>
    <property type="project" value="InterPro"/>
</dbReference>
<proteinExistence type="predicted"/>
<dbReference type="InterPro" id="IPR022476">
    <property type="entry name" value="Spore_YabP/YqfC"/>
</dbReference>
<dbReference type="AlphaFoldDB" id="A0A0F5PJP7"/>
<gene>
    <name evidence="1" type="ORF">CDSM653_02231</name>
</gene>
<reference evidence="1 2" key="2">
    <citation type="journal article" date="2015" name="BMC Genomics">
        <title>Analysis of three genomes within the thermophilic bacterial species Caldanaerobacter subterraneus with a focus on carbon monoxide dehydrogenase evolution and hydrolase diversity.</title>
        <authorList>
            <person name="Sant'Anna F.H."/>
            <person name="Lebedinsky A.V."/>
            <person name="Sokolova T.G."/>
            <person name="Robb F.T."/>
            <person name="Gonzalez J.M."/>
        </authorList>
    </citation>
    <scope>NUCLEOTIDE SEQUENCE [LARGE SCALE GENOMIC DNA]</scope>
    <source>
        <strain evidence="1 2">DSM 12653</strain>
    </source>
</reference>
<dbReference type="RefSeq" id="WP_011026473.1">
    <property type="nucleotide sequence ID" value="NZ_ABXP02000115.1"/>
</dbReference>